<dbReference type="PRINTS" id="PR00080">
    <property type="entry name" value="SDRFAMILY"/>
</dbReference>
<organism evidence="6 7">
    <name type="scientific">Zafaria cholistanensis</name>
    <dbReference type="NCBI Taxonomy" id="1682741"/>
    <lineage>
        <taxon>Bacteria</taxon>
        <taxon>Bacillati</taxon>
        <taxon>Actinomycetota</taxon>
        <taxon>Actinomycetes</taxon>
        <taxon>Micrococcales</taxon>
        <taxon>Micrococcaceae</taxon>
        <taxon>Zafaria</taxon>
    </lineage>
</organism>
<dbReference type="PANTHER" id="PTHR43391">
    <property type="entry name" value="RETINOL DEHYDROGENASE-RELATED"/>
    <property type="match status" value="1"/>
</dbReference>
<dbReference type="EMBL" id="BKDJ01000007">
    <property type="protein sequence ID" value="GER23184.1"/>
    <property type="molecule type" value="Genomic_DNA"/>
</dbReference>
<dbReference type="SUPFAM" id="SSF51735">
    <property type="entry name" value="NAD(P)-binding Rossmann-fold domains"/>
    <property type="match status" value="1"/>
</dbReference>
<comment type="caution">
    <text evidence="6">The sequence shown here is derived from an EMBL/GenBank/DDBJ whole genome shotgun (WGS) entry which is preliminary data.</text>
</comment>
<feature type="domain" description="Ketoreductase" evidence="5">
    <location>
        <begin position="7"/>
        <end position="193"/>
    </location>
</feature>
<evidence type="ECO:0000256" key="4">
    <source>
        <dbReference type="RuleBase" id="RU000363"/>
    </source>
</evidence>
<dbReference type="CDD" id="cd05233">
    <property type="entry name" value="SDR_c"/>
    <property type="match status" value="1"/>
</dbReference>
<accession>A0A5A7NQH5</accession>
<dbReference type="InterPro" id="IPR020904">
    <property type="entry name" value="Sc_DH/Rdtase_CS"/>
</dbReference>
<dbReference type="PANTHER" id="PTHR43391:SF14">
    <property type="entry name" value="DEHYDROGENASE_REDUCTASE SDR FAMILY PROTEIN 7-LIKE"/>
    <property type="match status" value="1"/>
</dbReference>
<dbReference type="Proteomes" id="UP000325307">
    <property type="component" value="Unassembled WGS sequence"/>
</dbReference>
<dbReference type="Pfam" id="PF00106">
    <property type="entry name" value="adh_short"/>
    <property type="match status" value="1"/>
</dbReference>
<dbReference type="FunFam" id="3.40.50.720:FF:000084">
    <property type="entry name" value="Short-chain dehydrogenase reductase"/>
    <property type="match status" value="1"/>
</dbReference>
<dbReference type="PRINTS" id="PR00081">
    <property type="entry name" value="GDHRDH"/>
</dbReference>
<dbReference type="AlphaFoldDB" id="A0A5A7NQH5"/>
<dbReference type="SMART" id="SM00822">
    <property type="entry name" value="PKS_KR"/>
    <property type="match status" value="1"/>
</dbReference>
<evidence type="ECO:0000313" key="6">
    <source>
        <dbReference type="EMBL" id="GER23184.1"/>
    </source>
</evidence>
<name>A0A5A7NQH5_9MICC</name>
<dbReference type="InterPro" id="IPR002347">
    <property type="entry name" value="SDR_fam"/>
</dbReference>
<proteinExistence type="inferred from homology"/>
<dbReference type="GO" id="GO:0016491">
    <property type="term" value="F:oxidoreductase activity"/>
    <property type="evidence" value="ECO:0007669"/>
    <property type="project" value="UniProtKB-KW"/>
</dbReference>
<protein>
    <submittedName>
        <fullName evidence="6">Short-chain dehydrogenase</fullName>
    </submittedName>
</protein>
<keyword evidence="2" id="KW-0521">NADP</keyword>
<evidence type="ECO:0000313" key="7">
    <source>
        <dbReference type="Proteomes" id="UP000325307"/>
    </source>
</evidence>
<sequence>MREFAGKIAFITGGASGAGLGQARVFGRAGCRIVIADIRRSAIDEALELLRSEGIEAHGIELDITDRTAYAAAADEVEAVFGSAPQLLFNTAGVNSFGPLTAATYEDFDWVMGVNLQGVINGIQTFLPRMIASGRDGHIVSTASMAGFEGSPTAAIYSASKAAVINLMESYALSLPAHGIGASVLCPASIKSNIAYAQQTRPAHLAANSGFRADPEFIALQDQLYSGGMDPLVLAEHVKRGIEEDAVYILPYPETRDGIERHFRTILDSFADPSVDPEGARERALAFERYRAQAAALAGSGD</sequence>
<dbReference type="InterPro" id="IPR057326">
    <property type="entry name" value="KR_dom"/>
</dbReference>
<reference evidence="6 7" key="1">
    <citation type="submission" date="2019-09" db="EMBL/GenBank/DDBJ databases">
        <title>Arthrobacter zafarii sp. nov., a moderately thermotolerant and halotolerant actinobacterium isolated from Cholistan desert soil of Pakistan.</title>
        <authorList>
            <person name="Amin A."/>
            <person name="Ahmed I."/>
            <person name="Khalid N."/>
            <person name="Schumann P."/>
            <person name="Busse H.J."/>
            <person name="Khan I.U."/>
            <person name="Li S."/>
            <person name="Li W.J."/>
        </authorList>
    </citation>
    <scope>NUCLEOTIDE SEQUENCE [LARGE SCALE GENOMIC DNA]</scope>
    <source>
        <strain evidence="6 7">NCCP-1664</strain>
    </source>
</reference>
<evidence type="ECO:0000259" key="5">
    <source>
        <dbReference type="SMART" id="SM00822"/>
    </source>
</evidence>
<evidence type="ECO:0000256" key="1">
    <source>
        <dbReference type="ARBA" id="ARBA00006484"/>
    </source>
</evidence>
<dbReference type="PROSITE" id="PS00061">
    <property type="entry name" value="ADH_SHORT"/>
    <property type="match status" value="1"/>
</dbReference>
<keyword evidence="3" id="KW-0560">Oxidoreductase</keyword>
<dbReference type="RefSeq" id="WP_149956786.1">
    <property type="nucleotide sequence ID" value="NZ_BKDJ01000007.1"/>
</dbReference>
<comment type="similarity">
    <text evidence="1 4">Belongs to the short-chain dehydrogenases/reductases (SDR) family.</text>
</comment>
<keyword evidence="7" id="KW-1185">Reference proteome</keyword>
<dbReference type="Gene3D" id="3.40.50.720">
    <property type="entry name" value="NAD(P)-binding Rossmann-like Domain"/>
    <property type="match status" value="1"/>
</dbReference>
<evidence type="ECO:0000256" key="3">
    <source>
        <dbReference type="ARBA" id="ARBA00023002"/>
    </source>
</evidence>
<dbReference type="OrthoDB" id="517007at2"/>
<dbReference type="InterPro" id="IPR036291">
    <property type="entry name" value="NAD(P)-bd_dom_sf"/>
</dbReference>
<gene>
    <name evidence="6" type="ORF">NCCP1664_16800</name>
</gene>
<evidence type="ECO:0000256" key="2">
    <source>
        <dbReference type="ARBA" id="ARBA00022857"/>
    </source>
</evidence>